<dbReference type="InterPro" id="IPR038377">
    <property type="entry name" value="Na/Glc_symporter_sf"/>
</dbReference>
<feature type="transmembrane region" description="Helical" evidence="9">
    <location>
        <begin position="46"/>
        <end position="65"/>
    </location>
</feature>
<keyword evidence="5 9" id="KW-0812">Transmembrane</keyword>
<evidence type="ECO:0000256" key="4">
    <source>
        <dbReference type="ARBA" id="ARBA00022475"/>
    </source>
</evidence>
<dbReference type="InterPro" id="IPR018212">
    <property type="entry name" value="Na/solute_symporter_CS"/>
</dbReference>
<evidence type="ECO:0000313" key="11">
    <source>
        <dbReference type="Proteomes" id="UP000253490"/>
    </source>
</evidence>
<comment type="subcellular location">
    <subcellularLocation>
        <location evidence="1">Membrane</location>
        <topology evidence="1">Multi-pass membrane protein</topology>
    </subcellularLocation>
</comment>
<keyword evidence="6 9" id="KW-1133">Transmembrane helix</keyword>
<keyword evidence="3" id="KW-0813">Transport</keyword>
<dbReference type="InterPro" id="IPR001734">
    <property type="entry name" value="Na/solute_symporter"/>
</dbReference>
<evidence type="ECO:0000256" key="3">
    <source>
        <dbReference type="ARBA" id="ARBA00022448"/>
    </source>
</evidence>
<reference evidence="10 11" key="1">
    <citation type="submission" date="2018-06" db="EMBL/GenBank/DDBJ databases">
        <title>Genomic Encyclopedia of Type Strains, Phase IV (KMG-IV): sequencing the most valuable type-strain genomes for metagenomic binning, comparative biology and taxonomic classification.</title>
        <authorList>
            <person name="Goeker M."/>
        </authorList>
    </citation>
    <scope>NUCLEOTIDE SEQUENCE [LARGE SCALE GENOMIC DNA]</scope>
    <source>
        <strain evidence="10 11">DSM 22112</strain>
    </source>
</reference>
<feature type="transmembrane region" description="Helical" evidence="9">
    <location>
        <begin position="267"/>
        <end position="288"/>
    </location>
</feature>
<name>A0A366I2A6_9FIRM</name>
<evidence type="ECO:0000256" key="7">
    <source>
        <dbReference type="ARBA" id="ARBA00023136"/>
    </source>
</evidence>
<evidence type="ECO:0000313" key="10">
    <source>
        <dbReference type="EMBL" id="RBP60358.1"/>
    </source>
</evidence>
<feature type="transmembrane region" description="Helical" evidence="9">
    <location>
        <begin position="435"/>
        <end position="454"/>
    </location>
</feature>
<dbReference type="PANTHER" id="PTHR48086">
    <property type="entry name" value="SODIUM/PROLINE SYMPORTER-RELATED"/>
    <property type="match status" value="1"/>
</dbReference>
<dbReference type="Proteomes" id="UP000253490">
    <property type="component" value="Unassembled WGS sequence"/>
</dbReference>
<keyword evidence="4" id="KW-1003">Cell membrane</keyword>
<dbReference type="GO" id="GO:0015606">
    <property type="term" value="F:spermidine transmembrane transporter activity"/>
    <property type="evidence" value="ECO:0007669"/>
    <property type="project" value="TreeGrafter"/>
</dbReference>
<keyword evidence="11" id="KW-1185">Reference proteome</keyword>
<protein>
    <submittedName>
        <fullName evidence="10">Na+/proline symporter</fullName>
    </submittedName>
</protein>
<dbReference type="AlphaFoldDB" id="A0A366I2A6"/>
<organism evidence="10 11">
    <name type="scientific">Alkalibaculum bacchi</name>
    <dbReference type="NCBI Taxonomy" id="645887"/>
    <lineage>
        <taxon>Bacteria</taxon>
        <taxon>Bacillati</taxon>
        <taxon>Bacillota</taxon>
        <taxon>Clostridia</taxon>
        <taxon>Eubacteriales</taxon>
        <taxon>Eubacteriaceae</taxon>
        <taxon>Alkalibaculum</taxon>
    </lineage>
</organism>
<evidence type="ECO:0000256" key="9">
    <source>
        <dbReference type="SAM" id="Phobius"/>
    </source>
</evidence>
<feature type="transmembrane region" description="Helical" evidence="9">
    <location>
        <begin position="382"/>
        <end position="404"/>
    </location>
</feature>
<evidence type="ECO:0000256" key="2">
    <source>
        <dbReference type="ARBA" id="ARBA00006434"/>
    </source>
</evidence>
<evidence type="ECO:0000256" key="6">
    <source>
        <dbReference type="ARBA" id="ARBA00022989"/>
    </source>
</evidence>
<feature type="transmembrane region" description="Helical" evidence="9">
    <location>
        <begin position="359"/>
        <end position="376"/>
    </location>
</feature>
<gene>
    <name evidence="10" type="ORF">DES36_11614</name>
</gene>
<comment type="caution">
    <text evidence="10">The sequence shown here is derived from an EMBL/GenBank/DDBJ whole genome shotgun (WGS) entry which is preliminary data.</text>
</comment>
<dbReference type="PROSITE" id="PS00456">
    <property type="entry name" value="NA_SOLUT_SYMP_1"/>
    <property type="match status" value="1"/>
</dbReference>
<feature type="transmembrane region" description="Helical" evidence="9">
    <location>
        <begin position="154"/>
        <end position="172"/>
    </location>
</feature>
<accession>A0A366I2A6</accession>
<feature type="transmembrane region" description="Helical" evidence="9">
    <location>
        <begin position="224"/>
        <end position="246"/>
    </location>
</feature>
<dbReference type="OrthoDB" id="9810181at2"/>
<dbReference type="Gene3D" id="1.20.1730.10">
    <property type="entry name" value="Sodium/glucose cotransporter"/>
    <property type="match status" value="1"/>
</dbReference>
<dbReference type="RefSeq" id="WP_113921322.1">
    <property type="nucleotide sequence ID" value="NZ_QNRX01000016.1"/>
</dbReference>
<feature type="transmembrane region" description="Helical" evidence="9">
    <location>
        <begin position="71"/>
        <end position="94"/>
    </location>
</feature>
<dbReference type="Pfam" id="PF00474">
    <property type="entry name" value="SSF"/>
    <property type="match status" value="1"/>
</dbReference>
<dbReference type="EMBL" id="QNRX01000016">
    <property type="protein sequence ID" value="RBP60358.1"/>
    <property type="molecule type" value="Genomic_DNA"/>
</dbReference>
<dbReference type="PROSITE" id="PS50283">
    <property type="entry name" value="NA_SOLUT_SYMP_3"/>
    <property type="match status" value="1"/>
</dbReference>
<proteinExistence type="inferred from homology"/>
<dbReference type="GO" id="GO:0046942">
    <property type="term" value="P:carboxylic acid transport"/>
    <property type="evidence" value="ECO:0007669"/>
    <property type="project" value="UniProtKB-ARBA"/>
</dbReference>
<evidence type="ECO:0000256" key="5">
    <source>
        <dbReference type="ARBA" id="ARBA00022692"/>
    </source>
</evidence>
<evidence type="ECO:0000256" key="8">
    <source>
        <dbReference type="RuleBase" id="RU362091"/>
    </source>
</evidence>
<comment type="similarity">
    <text evidence="2 8">Belongs to the sodium:solute symporter (SSF) (TC 2.A.21) family.</text>
</comment>
<feature type="transmembrane region" description="Helical" evidence="9">
    <location>
        <begin position="122"/>
        <end position="148"/>
    </location>
</feature>
<feature type="transmembrane region" description="Helical" evidence="9">
    <location>
        <begin position="411"/>
        <end position="429"/>
    </location>
</feature>
<feature type="transmembrane region" description="Helical" evidence="9">
    <location>
        <begin position="184"/>
        <end position="204"/>
    </location>
</feature>
<dbReference type="PANTHER" id="PTHR48086:SF10">
    <property type="entry name" value="AGR155CP"/>
    <property type="match status" value="1"/>
</dbReference>
<keyword evidence="7 9" id="KW-0472">Membrane</keyword>
<sequence>MISTFTVMFLLSITVISFTIIGIVYSSGRLGSTDDFLTARGSTGRGILSATFLASFLGVFILFTPPEAGSIGGITTIIGYGIGVASLYIAFLVIGPKIKSYLPEGSTLNDFAQKRYGAKMHLLTVLLSLFYMFVHLVAELTAIGLVAYQLSGVPLFYTAMLIGLGTLIYTAYGGLRASMFTDMIQMVLIGVLLIVVVWGVGYYGGGYGEIIRQTRLNAPDLLNFKNIGGIEYGLTLCIAVFASNLFHQGYWQRVYAGKDNATLRKSLITCILLVLPIMFVSGFLGIVSTGMEVSESPSVALFSLVYELFPNGLILGVFILALVLVMSTVDTLLNATVATITIDSQKLFKNIKMESPLKFARIITVLLMIPAVLIASKGFSVLYLFFVADLICVGVFFPLFYGLFNPKLTEEVALLAAVLGVVSGIPFFIADKLLIAFSLPVLVSVFICVIGNIANNKRLTGIMSNNIKQSSNMSRRDF</sequence>
<evidence type="ECO:0000256" key="1">
    <source>
        <dbReference type="ARBA" id="ARBA00004141"/>
    </source>
</evidence>
<dbReference type="InterPro" id="IPR050277">
    <property type="entry name" value="Sodium:Solute_Symporter"/>
</dbReference>
<feature type="transmembrane region" description="Helical" evidence="9">
    <location>
        <begin position="308"/>
        <end position="338"/>
    </location>
</feature>
<dbReference type="GO" id="GO:0005886">
    <property type="term" value="C:plasma membrane"/>
    <property type="evidence" value="ECO:0007669"/>
    <property type="project" value="TreeGrafter"/>
</dbReference>
<feature type="transmembrane region" description="Helical" evidence="9">
    <location>
        <begin position="6"/>
        <end position="25"/>
    </location>
</feature>